<sequence>MVHKVTLLVAALVATCVSAAPLDAHQKRAAAATPATDAAAAFSAAFSAIAANPTGGTAVDAAISAAATAASAAAKANQEALIAANGGDTSFLDPDFVAKEAFLQTKSDLELDAGDDAAAAKTQADLNTLEGTLFQWQNLSSMNLGRRRS</sequence>
<comment type="caution">
    <text evidence="2">The sequence shown here is derived from an EMBL/GenBank/DDBJ whole genome shotgun (WGS) entry which is preliminary data.</text>
</comment>
<name>A0AAD6Z6H7_9AGAR</name>
<proteinExistence type="predicted"/>
<feature type="signal peptide" evidence="1">
    <location>
        <begin position="1"/>
        <end position="19"/>
    </location>
</feature>
<evidence type="ECO:0000256" key="1">
    <source>
        <dbReference type="SAM" id="SignalP"/>
    </source>
</evidence>
<keyword evidence="1" id="KW-0732">Signal</keyword>
<accession>A0AAD6Z6H7</accession>
<dbReference type="Proteomes" id="UP001218218">
    <property type="component" value="Unassembled WGS sequence"/>
</dbReference>
<organism evidence="2 3">
    <name type="scientific">Mycena albidolilacea</name>
    <dbReference type="NCBI Taxonomy" id="1033008"/>
    <lineage>
        <taxon>Eukaryota</taxon>
        <taxon>Fungi</taxon>
        <taxon>Dikarya</taxon>
        <taxon>Basidiomycota</taxon>
        <taxon>Agaricomycotina</taxon>
        <taxon>Agaricomycetes</taxon>
        <taxon>Agaricomycetidae</taxon>
        <taxon>Agaricales</taxon>
        <taxon>Marasmiineae</taxon>
        <taxon>Mycenaceae</taxon>
        <taxon>Mycena</taxon>
    </lineage>
</organism>
<evidence type="ECO:0000313" key="2">
    <source>
        <dbReference type="EMBL" id="KAJ7310036.1"/>
    </source>
</evidence>
<feature type="chain" id="PRO_5042069583" evidence="1">
    <location>
        <begin position="20"/>
        <end position="149"/>
    </location>
</feature>
<keyword evidence="3" id="KW-1185">Reference proteome</keyword>
<protein>
    <submittedName>
        <fullName evidence="2">Uncharacterized protein</fullName>
    </submittedName>
</protein>
<dbReference type="AlphaFoldDB" id="A0AAD6Z6H7"/>
<gene>
    <name evidence="2" type="ORF">DFH08DRAFT_974630</name>
</gene>
<reference evidence="2" key="1">
    <citation type="submission" date="2023-03" db="EMBL/GenBank/DDBJ databases">
        <title>Massive genome expansion in bonnet fungi (Mycena s.s.) driven by repeated elements and novel gene families across ecological guilds.</title>
        <authorList>
            <consortium name="Lawrence Berkeley National Laboratory"/>
            <person name="Harder C.B."/>
            <person name="Miyauchi S."/>
            <person name="Viragh M."/>
            <person name="Kuo A."/>
            <person name="Thoen E."/>
            <person name="Andreopoulos B."/>
            <person name="Lu D."/>
            <person name="Skrede I."/>
            <person name="Drula E."/>
            <person name="Henrissat B."/>
            <person name="Morin E."/>
            <person name="Kohler A."/>
            <person name="Barry K."/>
            <person name="LaButti K."/>
            <person name="Morin E."/>
            <person name="Salamov A."/>
            <person name="Lipzen A."/>
            <person name="Mereny Z."/>
            <person name="Hegedus B."/>
            <person name="Baldrian P."/>
            <person name="Stursova M."/>
            <person name="Weitz H."/>
            <person name="Taylor A."/>
            <person name="Grigoriev I.V."/>
            <person name="Nagy L.G."/>
            <person name="Martin F."/>
            <person name="Kauserud H."/>
        </authorList>
    </citation>
    <scope>NUCLEOTIDE SEQUENCE</scope>
    <source>
        <strain evidence="2">CBHHK002</strain>
    </source>
</reference>
<evidence type="ECO:0000313" key="3">
    <source>
        <dbReference type="Proteomes" id="UP001218218"/>
    </source>
</evidence>
<dbReference type="EMBL" id="JARIHO010000080">
    <property type="protein sequence ID" value="KAJ7310036.1"/>
    <property type="molecule type" value="Genomic_DNA"/>
</dbReference>